<evidence type="ECO:0000313" key="3">
    <source>
        <dbReference type="Proteomes" id="UP001515480"/>
    </source>
</evidence>
<dbReference type="Proteomes" id="UP001515480">
    <property type="component" value="Unassembled WGS sequence"/>
</dbReference>
<gene>
    <name evidence="2" type="ORF">AB1Y20_013072</name>
</gene>
<comment type="caution">
    <text evidence="2">The sequence shown here is derived from an EMBL/GenBank/DDBJ whole genome shotgun (WGS) entry which is preliminary data.</text>
</comment>
<reference evidence="2 3" key="1">
    <citation type="journal article" date="2024" name="Science">
        <title>Giant polyketide synthase enzymes in the biosynthesis of giant marine polyether toxins.</title>
        <authorList>
            <person name="Fallon T.R."/>
            <person name="Shende V.V."/>
            <person name="Wierzbicki I.H."/>
            <person name="Pendleton A.L."/>
            <person name="Watervoot N.F."/>
            <person name="Auber R.P."/>
            <person name="Gonzalez D.J."/>
            <person name="Wisecaver J.H."/>
            <person name="Moore B.S."/>
        </authorList>
    </citation>
    <scope>NUCLEOTIDE SEQUENCE [LARGE SCALE GENOMIC DNA]</scope>
    <source>
        <strain evidence="2 3">12B1</strain>
    </source>
</reference>
<feature type="compositionally biased region" description="Low complexity" evidence="1">
    <location>
        <begin position="8"/>
        <end position="23"/>
    </location>
</feature>
<accession>A0AB34IK73</accession>
<organism evidence="2 3">
    <name type="scientific">Prymnesium parvum</name>
    <name type="common">Toxic golden alga</name>
    <dbReference type="NCBI Taxonomy" id="97485"/>
    <lineage>
        <taxon>Eukaryota</taxon>
        <taxon>Haptista</taxon>
        <taxon>Haptophyta</taxon>
        <taxon>Prymnesiophyceae</taxon>
        <taxon>Prymnesiales</taxon>
        <taxon>Prymnesiaceae</taxon>
        <taxon>Prymnesium</taxon>
    </lineage>
</organism>
<dbReference type="EMBL" id="JBGBPQ010000023">
    <property type="protein sequence ID" value="KAL1500415.1"/>
    <property type="molecule type" value="Genomic_DNA"/>
</dbReference>
<protein>
    <submittedName>
        <fullName evidence="2">Uncharacterized protein</fullName>
    </submittedName>
</protein>
<sequence>MGRSSAGSLERTASRASSRLSASSLSLQVASLGDNRRGQELHASVEALHAVPRDPRFYDPQSEAMWDNTSPVWGRYIPEFGVKRRYSYVGQLEDHVRRPPSVGILAPRGIPRVSPLISYNSIGWNRRHYEPLPEGSTMLPSVRLTRREPFMGPPARMERVDTSARPPIVLHSHKKSVGTTRIGVWY</sequence>
<proteinExistence type="predicted"/>
<feature type="region of interest" description="Disordered" evidence="1">
    <location>
        <begin position="1"/>
        <end position="23"/>
    </location>
</feature>
<name>A0AB34IK73_PRYPA</name>
<evidence type="ECO:0000313" key="2">
    <source>
        <dbReference type="EMBL" id="KAL1500415.1"/>
    </source>
</evidence>
<evidence type="ECO:0000256" key="1">
    <source>
        <dbReference type="SAM" id="MobiDB-lite"/>
    </source>
</evidence>
<dbReference type="AlphaFoldDB" id="A0AB34IK73"/>
<keyword evidence="3" id="KW-1185">Reference proteome</keyword>